<dbReference type="KEGG" id="msaa:QYS49_07145"/>
<evidence type="ECO:0000313" key="2">
    <source>
        <dbReference type="Proteomes" id="UP001230496"/>
    </source>
</evidence>
<keyword evidence="2" id="KW-1185">Reference proteome</keyword>
<gene>
    <name evidence="1" type="ORF">QYS49_07145</name>
</gene>
<dbReference type="RefSeq" id="WP_308349978.1">
    <property type="nucleotide sequence ID" value="NZ_CP129971.1"/>
</dbReference>
<proteinExistence type="predicted"/>
<protein>
    <submittedName>
        <fullName evidence="1">Uncharacterized protein</fullName>
    </submittedName>
</protein>
<accession>A0AA49GH69</accession>
<sequence length="275" mass="30956">MHEIHAQSKKSHIQDSTSDKSELRIGILYNSDYYFMGRSDSAKAPYLSPSLGYYHKSGFSIRSALSYLTTPGEGRVDLTTFSGGYDYYGSQFAAGISISQYFFNDLSYVVQAEMSTFINVHGGYDFSAFMIFADVSLGFSEGTDVFFGAEITRTFYAIRNKLRITPAVYLNAGSQQYYNEYYTMRNEQTGAGKGKGMGGASQPIQNSQILESEKFQILDYEADVQISYKMGKIRLYAATTWTFPKNPSTIVTDQGTYEEELKNGFYWTSGIRLTF</sequence>
<evidence type="ECO:0000313" key="1">
    <source>
        <dbReference type="EMBL" id="WKK77001.2"/>
    </source>
</evidence>
<reference evidence="1 2" key="1">
    <citation type="submission" date="2023-08" db="EMBL/GenBank/DDBJ databases">
        <title>Comparative genomics and taxonomic characterization of three novel marine species of genus Marivirga.</title>
        <authorList>
            <person name="Muhammad N."/>
            <person name="Kim S.-G."/>
        </authorList>
    </citation>
    <scope>NUCLEOTIDE SEQUENCE [LARGE SCALE GENOMIC DNA]</scope>
    <source>
        <strain evidence="1 2">BDSF4-3</strain>
    </source>
</reference>
<dbReference type="Proteomes" id="UP001230496">
    <property type="component" value="Chromosome"/>
</dbReference>
<dbReference type="AlphaFoldDB" id="A0AA49GH69"/>
<name>A0AA49GH69_9BACT</name>
<organism evidence="1 2">
    <name type="scientific">Marivirga salinarum</name>
    <dbReference type="NCBI Taxonomy" id="3059078"/>
    <lineage>
        <taxon>Bacteria</taxon>
        <taxon>Pseudomonadati</taxon>
        <taxon>Bacteroidota</taxon>
        <taxon>Cytophagia</taxon>
        <taxon>Cytophagales</taxon>
        <taxon>Marivirgaceae</taxon>
        <taxon>Marivirga</taxon>
    </lineage>
</organism>
<dbReference type="EMBL" id="CP129971">
    <property type="protein sequence ID" value="WKK77001.2"/>
    <property type="molecule type" value="Genomic_DNA"/>
</dbReference>